<dbReference type="CDD" id="cd00201">
    <property type="entry name" value="WW"/>
    <property type="match status" value="1"/>
</dbReference>
<dbReference type="SUPFAM" id="SSF51045">
    <property type="entry name" value="WW domain"/>
    <property type="match status" value="1"/>
</dbReference>
<sequence length="186" mass="20882">MALGGNKINTASRKTYAALDVESMGVDVNTGPAINLIDNRRSVLLINKNTLIFAIVGGLNNDLYAIPVKFNKSSSPPEKCNEIQEWDKKILPPGWEKHEDNDGPYYWHIKSGREMPSASEKQDKNFKERAVTRSSTSSALDLDADKRKEELALKRRTFPPKARARNQGKTYTICRKVFGLGGNCRR</sequence>
<evidence type="ECO:0000313" key="2">
    <source>
        <dbReference type="Proteomes" id="UP001152799"/>
    </source>
</evidence>
<evidence type="ECO:0008006" key="3">
    <source>
        <dbReference type="Google" id="ProtNLM"/>
    </source>
</evidence>
<proteinExistence type="predicted"/>
<dbReference type="Gene3D" id="2.20.70.10">
    <property type="match status" value="1"/>
</dbReference>
<reference evidence="1" key="1">
    <citation type="submission" date="2022-01" db="EMBL/GenBank/DDBJ databases">
        <authorList>
            <person name="King R."/>
        </authorList>
    </citation>
    <scope>NUCLEOTIDE SEQUENCE</scope>
</reference>
<gene>
    <name evidence="1" type="ORF">CEUTPL_LOCUS3628</name>
</gene>
<dbReference type="OrthoDB" id="5969782at2759"/>
<organism evidence="1 2">
    <name type="scientific">Ceutorhynchus assimilis</name>
    <name type="common">cabbage seed weevil</name>
    <dbReference type="NCBI Taxonomy" id="467358"/>
    <lineage>
        <taxon>Eukaryota</taxon>
        <taxon>Metazoa</taxon>
        <taxon>Ecdysozoa</taxon>
        <taxon>Arthropoda</taxon>
        <taxon>Hexapoda</taxon>
        <taxon>Insecta</taxon>
        <taxon>Pterygota</taxon>
        <taxon>Neoptera</taxon>
        <taxon>Endopterygota</taxon>
        <taxon>Coleoptera</taxon>
        <taxon>Polyphaga</taxon>
        <taxon>Cucujiformia</taxon>
        <taxon>Curculionidae</taxon>
        <taxon>Ceutorhynchinae</taxon>
        <taxon>Ceutorhynchus</taxon>
    </lineage>
</organism>
<protein>
    <recommendedName>
        <fullName evidence="3">WW domain-containing protein</fullName>
    </recommendedName>
</protein>
<dbReference type="Proteomes" id="UP001152799">
    <property type="component" value="Chromosome 12"/>
</dbReference>
<keyword evidence="2" id="KW-1185">Reference proteome</keyword>
<evidence type="ECO:0000313" key="1">
    <source>
        <dbReference type="EMBL" id="CAG9762957.1"/>
    </source>
</evidence>
<dbReference type="EMBL" id="OU892288">
    <property type="protein sequence ID" value="CAG9762957.1"/>
    <property type="molecule type" value="Genomic_DNA"/>
</dbReference>
<dbReference type="InterPro" id="IPR036020">
    <property type="entry name" value="WW_dom_sf"/>
</dbReference>
<accession>A0A9N9MIK2</accession>
<dbReference type="AlphaFoldDB" id="A0A9N9MIK2"/>
<name>A0A9N9MIK2_9CUCU</name>
<dbReference type="InterPro" id="IPR001202">
    <property type="entry name" value="WW_dom"/>
</dbReference>